<accession>A0A9D4S960</accession>
<proteinExistence type="predicted"/>
<sequence>MKLHIVSGGSSRSRRAIRSHEAAHFEWWKFKIKVILQCQSTNTLQLYHNAHQQHYSITTITTTTIIYTTPTCPQLEPPQTQLPPPLLISPQQLPPHLNSHHNDVHNNNVHRYH</sequence>
<evidence type="ECO:0000313" key="2">
    <source>
        <dbReference type="EMBL" id="KAH3895140.1"/>
    </source>
</evidence>
<comment type="caution">
    <text evidence="2">The sequence shown here is derived from an EMBL/GenBank/DDBJ whole genome shotgun (WGS) entry which is preliminary data.</text>
</comment>
<organism evidence="2 3">
    <name type="scientific">Dreissena polymorpha</name>
    <name type="common">Zebra mussel</name>
    <name type="synonym">Mytilus polymorpha</name>
    <dbReference type="NCBI Taxonomy" id="45954"/>
    <lineage>
        <taxon>Eukaryota</taxon>
        <taxon>Metazoa</taxon>
        <taxon>Spiralia</taxon>
        <taxon>Lophotrochozoa</taxon>
        <taxon>Mollusca</taxon>
        <taxon>Bivalvia</taxon>
        <taxon>Autobranchia</taxon>
        <taxon>Heteroconchia</taxon>
        <taxon>Euheterodonta</taxon>
        <taxon>Imparidentia</taxon>
        <taxon>Neoheterodontei</taxon>
        <taxon>Myida</taxon>
        <taxon>Dreissenoidea</taxon>
        <taxon>Dreissenidae</taxon>
        <taxon>Dreissena</taxon>
    </lineage>
</organism>
<evidence type="ECO:0000256" key="1">
    <source>
        <dbReference type="SAM" id="MobiDB-lite"/>
    </source>
</evidence>
<dbReference type="EMBL" id="JAIWYP010000001">
    <property type="protein sequence ID" value="KAH3895140.1"/>
    <property type="molecule type" value="Genomic_DNA"/>
</dbReference>
<reference evidence="2" key="1">
    <citation type="journal article" date="2019" name="bioRxiv">
        <title>The Genome of the Zebra Mussel, Dreissena polymorpha: A Resource for Invasive Species Research.</title>
        <authorList>
            <person name="McCartney M.A."/>
            <person name="Auch B."/>
            <person name="Kono T."/>
            <person name="Mallez S."/>
            <person name="Zhang Y."/>
            <person name="Obille A."/>
            <person name="Becker A."/>
            <person name="Abrahante J.E."/>
            <person name="Garbe J."/>
            <person name="Badalamenti J.P."/>
            <person name="Herman A."/>
            <person name="Mangelson H."/>
            <person name="Liachko I."/>
            <person name="Sullivan S."/>
            <person name="Sone E.D."/>
            <person name="Koren S."/>
            <person name="Silverstein K.A.T."/>
            <person name="Beckman K.B."/>
            <person name="Gohl D.M."/>
        </authorList>
    </citation>
    <scope>NUCLEOTIDE SEQUENCE</scope>
    <source>
        <strain evidence="2">Duluth1</strain>
        <tissue evidence="2">Whole animal</tissue>
    </source>
</reference>
<protein>
    <submittedName>
        <fullName evidence="2">Uncharacterized protein</fullName>
    </submittedName>
</protein>
<feature type="compositionally biased region" description="Low complexity" evidence="1">
    <location>
        <begin position="88"/>
        <end position="97"/>
    </location>
</feature>
<name>A0A9D4S960_DREPO</name>
<dbReference type="AlphaFoldDB" id="A0A9D4S960"/>
<dbReference type="Proteomes" id="UP000828390">
    <property type="component" value="Unassembled WGS sequence"/>
</dbReference>
<gene>
    <name evidence="2" type="ORF">DPMN_019300</name>
</gene>
<feature type="region of interest" description="Disordered" evidence="1">
    <location>
        <begin position="76"/>
        <end position="113"/>
    </location>
</feature>
<reference evidence="2" key="2">
    <citation type="submission" date="2020-11" db="EMBL/GenBank/DDBJ databases">
        <authorList>
            <person name="McCartney M.A."/>
            <person name="Auch B."/>
            <person name="Kono T."/>
            <person name="Mallez S."/>
            <person name="Becker A."/>
            <person name="Gohl D.M."/>
            <person name="Silverstein K.A.T."/>
            <person name="Koren S."/>
            <person name="Bechman K.B."/>
            <person name="Herman A."/>
            <person name="Abrahante J.E."/>
            <person name="Garbe J."/>
        </authorList>
    </citation>
    <scope>NUCLEOTIDE SEQUENCE</scope>
    <source>
        <strain evidence="2">Duluth1</strain>
        <tissue evidence="2">Whole animal</tissue>
    </source>
</reference>
<evidence type="ECO:0000313" key="3">
    <source>
        <dbReference type="Proteomes" id="UP000828390"/>
    </source>
</evidence>
<keyword evidence="3" id="KW-1185">Reference proteome</keyword>